<proteinExistence type="predicted"/>
<protein>
    <submittedName>
        <fullName evidence="1">Uncharacterized protein</fullName>
    </submittedName>
</protein>
<organism evidence="1 2">
    <name type="scientific">Nitrosococcus wardiae</name>
    <dbReference type="NCBI Taxonomy" id="1814290"/>
    <lineage>
        <taxon>Bacteria</taxon>
        <taxon>Pseudomonadati</taxon>
        <taxon>Pseudomonadota</taxon>
        <taxon>Gammaproteobacteria</taxon>
        <taxon>Chromatiales</taxon>
        <taxon>Chromatiaceae</taxon>
        <taxon>Nitrosococcus</taxon>
    </lineage>
</organism>
<dbReference type="EMBL" id="CP038033">
    <property type="protein sequence ID" value="QBQ56036.1"/>
    <property type="molecule type" value="Genomic_DNA"/>
</dbReference>
<gene>
    <name evidence="1" type="ORF">E3U44_17115</name>
</gene>
<dbReference type="KEGG" id="nwr:E3U44_17115"/>
<sequence>MELRSRAKRFLSQPEVAQAAMPSKQFQIIAGESLPPGWIGKHESIKHREKSSSLLAGRAVCLLLELCYGAYPQRGNPSERGIKDP</sequence>
<reference evidence="1 2" key="1">
    <citation type="submission" date="2019-03" db="EMBL/GenBank/DDBJ databases">
        <title>The genome sequence of Nitrosococcus wardiae strain D1FHST reveals the archetypal metabolic capacity of ammonia-oxidizing Gammaproteobacteria.</title>
        <authorList>
            <person name="Wang L."/>
            <person name="Lim C.K."/>
            <person name="Hanson T.E."/>
            <person name="Dang H."/>
            <person name="Klotz M.G."/>
        </authorList>
    </citation>
    <scope>NUCLEOTIDE SEQUENCE [LARGE SCALE GENOMIC DNA]</scope>
    <source>
        <strain evidence="1 2">D1FHS</strain>
    </source>
</reference>
<evidence type="ECO:0000313" key="1">
    <source>
        <dbReference type="EMBL" id="QBQ56036.1"/>
    </source>
</evidence>
<dbReference type="Proteomes" id="UP000294325">
    <property type="component" value="Chromosome"/>
</dbReference>
<name>A0A4P7C4Y9_9GAMM</name>
<keyword evidence="2" id="KW-1185">Reference proteome</keyword>
<dbReference type="AlphaFoldDB" id="A0A4P7C4Y9"/>
<dbReference type="OrthoDB" id="9806525at2"/>
<accession>A0A4P7C4Y9</accession>
<evidence type="ECO:0000313" key="2">
    <source>
        <dbReference type="Proteomes" id="UP000294325"/>
    </source>
</evidence>